<sequence>MSGLNSDQLHRSTLGIYMTLMDQFNPSLQRLVALGNNYIQAFQALATTSDAYFSALGKMGEQAMQTMSSRLIGDILIQISESQRRLTSELAGVFRWFHNEVLQEMENNSRLDKDYIFVNAMLFLQDSRRRYEMEVRNQAMALERQLRRGAFQDDNEYVQFLKESHREALNEQERRYRFLAEKHCGLTQSIVYLMNKTENCLQQRSEGWREQVNRTRGSTSHPGSASRSDDMMAYDQDRAWAEQPLGRVPSRGPSPQPTRSRSSSLGEIRGSGGGRMMQALVPHHANSNSTLLPFSKGETITVLVPEPRNGWLYGCTESSARQGWFPAAYVAPMEDTSRPPDLGSGFLRSSSSMSNLLDQSSSNKTNAPPPPPPPPPGKANNSRSITPTSSENKRYDNHSPRPELFPRGTNPFATVKLKPTKTNDRSAPRI</sequence>
<dbReference type="GO" id="GO:0007009">
    <property type="term" value="P:plasma membrane organization"/>
    <property type="evidence" value="ECO:0007669"/>
    <property type="project" value="InterPro"/>
</dbReference>
<feature type="compositionally biased region" description="Low complexity" evidence="3">
    <location>
        <begin position="249"/>
        <end position="264"/>
    </location>
</feature>
<protein>
    <recommendedName>
        <fullName evidence="8">Brain-specific angiogenesis inhibitor 1-associated protein 2-like protein 2</fullName>
    </recommendedName>
</protein>
<feature type="domain" description="SH3" evidence="4">
    <location>
        <begin position="272"/>
        <end position="335"/>
    </location>
</feature>
<dbReference type="InterPro" id="IPR027681">
    <property type="entry name" value="IRSp53/IRTKS/Pinkbar"/>
</dbReference>
<accession>A0AAE0QEQ8</accession>
<dbReference type="SUPFAM" id="SSF50044">
    <property type="entry name" value="SH3-domain"/>
    <property type="match status" value="1"/>
</dbReference>
<dbReference type="Pfam" id="PF08397">
    <property type="entry name" value="IMD"/>
    <property type="match status" value="2"/>
</dbReference>
<dbReference type="SUPFAM" id="SSF103657">
    <property type="entry name" value="BAR/IMD domain-like"/>
    <property type="match status" value="1"/>
</dbReference>
<feature type="compositionally biased region" description="Basic and acidic residues" evidence="3">
    <location>
        <begin position="391"/>
        <end position="401"/>
    </location>
</feature>
<evidence type="ECO:0000313" key="6">
    <source>
        <dbReference type="EMBL" id="KAK3520287.1"/>
    </source>
</evidence>
<dbReference type="AlphaFoldDB" id="A0AAE0QEQ8"/>
<organism evidence="6 7">
    <name type="scientific">Hemibagrus guttatus</name>
    <dbReference type="NCBI Taxonomy" id="175788"/>
    <lineage>
        <taxon>Eukaryota</taxon>
        <taxon>Metazoa</taxon>
        <taxon>Chordata</taxon>
        <taxon>Craniata</taxon>
        <taxon>Vertebrata</taxon>
        <taxon>Euteleostomi</taxon>
        <taxon>Actinopterygii</taxon>
        <taxon>Neopterygii</taxon>
        <taxon>Teleostei</taxon>
        <taxon>Ostariophysi</taxon>
        <taxon>Siluriformes</taxon>
        <taxon>Bagridae</taxon>
        <taxon>Hemibagrus</taxon>
    </lineage>
</organism>
<evidence type="ECO:0000256" key="2">
    <source>
        <dbReference type="PROSITE-ProRule" id="PRU00192"/>
    </source>
</evidence>
<feature type="region of interest" description="Disordered" evidence="3">
    <location>
        <begin position="243"/>
        <end position="275"/>
    </location>
</feature>
<dbReference type="Gene3D" id="1.20.1270.60">
    <property type="entry name" value="Arfaptin homology (AH) domain/BAR domain"/>
    <property type="match status" value="1"/>
</dbReference>
<feature type="compositionally biased region" description="Polar residues" evidence="3">
    <location>
        <begin position="214"/>
        <end position="226"/>
    </location>
</feature>
<feature type="domain" description="IMD" evidence="5">
    <location>
        <begin position="1"/>
        <end position="213"/>
    </location>
</feature>
<dbReference type="GO" id="GO:0030838">
    <property type="term" value="P:positive regulation of actin filament polymerization"/>
    <property type="evidence" value="ECO:0007669"/>
    <property type="project" value="TreeGrafter"/>
</dbReference>
<dbReference type="PROSITE" id="PS51338">
    <property type="entry name" value="IMD"/>
    <property type="match status" value="1"/>
</dbReference>
<dbReference type="PROSITE" id="PS50002">
    <property type="entry name" value="SH3"/>
    <property type="match status" value="1"/>
</dbReference>
<dbReference type="GO" id="GO:0051764">
    <property type="term" value="P:actin crosslink formation"/>
    <property type="evidence" value="ECO:0007669"/>
    <property type="project" value="TreeGrafter"/>
</dbReference>
<comment type="caution">
    <text evidence="6">The sequence shown here is derived from an EMBL/GenBank/DDBJ whole genome shotgun (WGS) entry which is preliminary data.</text>
</comment>
<dbReference type="InterPro" id="IPR027267">
    <property type="entry name" value="AH/BAR_dom_sf"/>
</dbReference>
<dbReference type="Pfam" id="PF14604">
    <property type="entry name" value="SH3_9"/>
    <property type="match status" value="1"/>
</dbReference>
<dbReference type="PANTHER" id="PTHR14206">
    <property type="entry name" value="BRAIN-SPECIFIC ANGIOGENESIS INHIBITOR 1-ASSOCIATED PROTEIN 2"/>
    <property type="match status" value="1"/>
</dbReference>
<feature type="region of interest" description="Disordered" evidence="3">
    <location>
        <begin position="336"/>
        <end position="430"/>
    </location>
</feature>
<dbReference type="InterPro" id="IPR013606">
    <property type="entry name" value="I-BAR_dom"/>
</dbReference>
<gene>
    <name evidence="6" type="ORF">QTP70_020365</name>
</gene>
<evidence type="ECO:0000256" key="3">
    <source>
        <dbReference type="SAM" id="MobiDB-lite"/>
    </source>
</evidence>
<evidence type="ECO:0000259" key="5">
    <source>
        <dbReference type="PROSITE" id="PS51338"/>
    </source>
</evidence>
<reference evidence="6" key="1">
    <citation type="submission" date="2023-06" db="EMBL/GenBank/DDBJ databases">
        <title>Male Hemibagrus guttatus genome.</title>
        <authorList>
            <person name="Bian C."/>
        </authorList>
    </citation>
    <scope>NUCLEOTIDE SEQUENCE</scope>
    <source>
        <strain evidence="6">Male_cb2023</strain>
        <tissue evidence="6">Muscle</tissue>
    </source>
</reference>
<dbReference type="InterPro" id="IPR001452">
    <property type="entry name" value="SH3_domain"/>
</dbReference>
<dbReference type="Proteomes" id="UP001274896">
    <property type="component" value="Unassembled WGS sequence"/>
</dbReference>
<proteinExistence type="predicted"/>
<dbReference type="EMBL" id="JAUCMX010000016">
    <property type="protein sequence ID" value="KAK3520287.1"/>
    <property type="molecule type" value="Genomic_DNA"/>
</dbReference>
<name>A0AAE0QEQ8_9TELE</name>
<feature type="region of interest" description="Disordered" evidence="3">
    <location>
        <begin position="208"/>
        <end position="230"/>
    </location>
</feature>
<dbReference type="PANTHER" id="PTHR14206:SF5">
    <property type="entry name" value="BRAIN-SPECIFIC ANGIOGENESIS INHIBITOR 1-ASSOCIATED PROTEIN 2-LIKE PROTEIN 2"/>
    <property type="match status" value="1"/>
</dbReference>
<dbReference type="GO" id="GO:0005829">
    <property type="term" value="C:cytosol"/>
    <property type="evidence" value="ECO:0007669"/>
    <property type="project" value="TreeGrafter"/>
</dbReference>
<dbReference type="Gene3D" id="2.30.30.40">
    <property type="entry name" value="SH3 Domains"/>
    <property type="match status" value="1"/>
</dbReference>
<dbReference type="GO" id="GO:0005654">
    <property type="term" value="C:nucleoplasm"/>
    <property type="evidence" value="ECO:0007669"/>
    <property type="project" value="TreeGrafter"/>
</dbReference>
<keyword evidence="7" id="KW-1185">Reference proteome</keyword>
<dbReference type="GO" id="GO:0051017">
    <property type="term" value="P:actin filament bundle assembly"/>
    <property type="evidence" value="ECO:0007669"/>
    <property type="project" value="TreeGrafter"/>
</dbReference>
<evidence type="ECO:0000313" key="7">
    <source>
        <dbReference type="Proteomes" id="UP001274896"/>
    </source>
</evidence>
<evidence type="ECO:0000259" key="4">
    <source>
        <dbReference type="PROSITE" id="PS50002"/>
    </source>
</evidence>
<feature type="compositionally biased region" description="Basic and acidic residues" evidence="3">
    <location>
        <begin position="421"/>
        <end position="430"/>
    </location>
</feature>
<dbReference type="SMART" id="SM00326">
    <property type="entry name" value="SH3"/>
    <property type="match status" value="1"/>
</dbReference>
<feature type="compositionally biased region" description="Pro residues" evidence="3">
    <location>
        <begin position="367"/>
        <end position="377"/>
    </location>
</feature>
<keyword evidence="1 2" id="KW-0728">SH3 domain</keyword>
<feature type="compositionally biased region" description="Low complexity" evidence="3">
    <location>
        <begin position="342"/>
        <end position="362"/>
    </location>
</feature>
<dbReference type="InterPro" id="IPR036028">
    <property type="entry name" value="SH3-like_dom_sf"/>
</dbReference>
<evidence type="ECO:0000256" key="1">
    <source>
        <dbReference type="ARBA" id="ARBA00022443"/>
    </source>
</evidence>
<evidence type="ECO:0008006" key="8">
    <source>
        <dbReference type="Google" id="ProtNLM"/>
    </source>
</evidence>
<feature type="compositionally biased region" description="Polar residues" evidence="3">
    <location>
        <begin position="379"/>
        <end position="390"/>
    </location>
</feature>